<sequence>MSLKSRLNLNTDPIFLIDGTSFLYRAFYAFPDLKRSDGFPTNALFIVLRLLLRLQREENPEFAGFFLDGRGATFRHELFTPYKAQRQSTPEGLVQQIEPLVQGVRLFGLTTQISEGVEADDLIASLCSRFKSQRPVIIVGSDKDLLQCLDANVFLWDPGLKNEKLVSKESFQQEHGLDPRQWPDYQALVGDSSDNIPGVPGVGPKTAKALMQRFPTLEALRDNFSSLLPKERKKIEPSLEDLFIYRELTRLRTDLQPEARIFDYQCKPHEGDAFRNFLRTYEFRSLEREILALTPHLAGSGDLLRPRTAKPLRPVGRPKAVQAVSSAIPESGALHDEAQRRVLPLEELPDLGSKTVSVLRLPDGWGLGLGDQELLWTGPTDALIAAAKGSDLVAAHSWKDLLAAEPSWTVIDMARRFDVSLAAYLLQPEERDYAPAALARRYQHELAEEASPANPAQLILQLTAVLQRSTAQAGFEGLVASLEMPLIPVLVDMERSGVLLDQKALRSFLDEVQATLAQLSCSICEKAGKEFNLRSSQQLAEVLFQRLGLKTGRKTPGGSRSTNVEILEKLAGEHPIVPEILEYRKLEKLRSTYLEPLPKLMDREGRVHTTFNQLAVATGRLSSSNPNLQNIPIRGPLGMRMRACFTAPEGHQLISADYSQIELRVLAHLSEDPHLRDLFTRGVDVHAGTAAILFVKDPDQVTADERRKAKTINFGLLYGMGPQKLGRDLGIGLQKAKEFIALYFMRLQKVRDFYEHIVAQAKEQGAVFTLAGRRRILPDINSRNDNMAQTARRMAINTVVQGSAADIIKMAMIRVHHDEILRELRARMVLQVHDELLLEVPTQSCREAGARVADLMATVVNLDVPLVVDWGCGPNWATGHD</sequence>
<dbReference type="Pfam" id="PF01367">
    <property type="entry name" value="5_3_exonuc"/>
    <property type="match status" value="1"/>
</dbReference>
<evidence type="ECO:0000256" key="1">
    <source>
        <dbReference type="ARBA" id="ARBA00007705"/>
    </source>
</evidence>
<evidence type="ECO:0000256" key="12">
    <source>
        <dbReference type="NCBIfam" id="TIGR00593"/>
    </source>
</evidence>
<dbReference type="SUPFAM" id="SSF47807">
    <property type="entry name" value="5' to 3' exonuclease, C-terminal subdomain"/>
    <property type="match status" value="1"/>
</dbReference>
<evidence type="ECO:0000256" key="10">
    <source>
        <dbReference type="ARBA" id="ARBA00023204"/>
    </source>
</evidence>
<dbReference type="Pfam" id="PF00476">
    <property type="entry name" value="DNA_pol_A"/>
    <property type="match status" value="1"/>
</dbReference>
<dbReference type="Gene3D" id="1.20.1060.10">
    <property type="entry name" value="Taq DNA Polymerase, Chain T, domain 4"/>
    <property type="match status" value="1"/>
</dbReference>
<keyword evidence="13" id="KW-0378">Hydrolase</keyword>
<dbReference type="PANTHER" id="PTHR10133">
    <property type="entry name" value="DNA POLYMERASE I"/>
    <property type="match status" value="1"/>
</dbReference>
<dbReference type="CDD" id="cd09859">
    <property type="entry name" value="PIN_53EXO"/>
    <property type="match status" value="1"/>
</dbReference>
<accession>A0A1G6B9B0</accession>
<dbReference type="FunFam" id="1.20.1060.10:FF:000001">
    <property type="entry name" value="DNA polymerase I"/>
    <property type="match status" value="1"/>
</dbReference>
<dbReference type="RefSeq" id="WP_092117502.1">
    <property type="nucleotide sequence ID" value="NZ_FMXO01000004.1"/>
</dbReference>
<evidence type="ECO:0000256" key="9">
    <source>
        <dbReference type="ARBA" id="ARBA00023125"/>
    </source>
</evidence>
<evidence type="ECO:0000256" key="4">
    <source>
        <dbReference type="ARBA" id="ARBA00022679"/>
    </source>
</evidence>
<evidence type="ECO:0000256" key="2">
    <source>
        <dbReference type="ARBA" id="ARBA00012417"/>
    </source>
</evidence>
<dbReference type="CDD" id="cd09898">
    <property type="entry name" value="H3TH_53EXO"/>
    <property type="match status" value="1"/>
</dbReference>
<dbReference type="GO" id="GO:0003887">
    <property type="term" value="F:DNA-directed DNA polymerase activity"/>
    <property type="evidence" value="ECO:0007669"/>
    <property type="project" value="UniProtKB-UniRule"/>
</dbReference>
<evidence type="ECO:0000313" key="16">
    <source>
        <dbReference type="EMBL" id="SDB17207.1"/>
    </source>
</evidence>
<evidence type="ECO:0000256" key="7">
    <source>
        <dbReference type="ARBA" id="ARBA00022763"/>
    </source>
</evidence>
<dbReference type="GO" id="GO:0003677">
    <property type="term" value="F:DNA binding"/>
    <property type="evidence" value="ECO:0007669"/>
    <property type="project" value="UniProtKB-UniRule"/>
</dbReference>
<dbReference type="InterPro" id="IPR036397">
    <property type="entry name" value="RNaseH_sf"/>
</dbReference>
<dbReference type="SUPFAM" id="SSF56672">
    <property type="entry name" value="DNA/RNA polymerases"/>
    <property type="match status" value="1"/>
</dbReference>
<keyword evidence="9 13" id="KW-0238">DNA-binding</keyword>
<dbReference type="InterPro" id="IPR002298">
    <property type="entry name" value="DNA_polymerase_A"/>
</dbReference>
<dbReference type="Pfam" id="PF02739">
    <property type="entry name" value="5_3_exonuc_N"/>
    <property type="match status" value="1"/>
</dbReference>
<protein>
    <recommendedName>
        <fullName evidence="3 12">DNA polymerase I</fullName>
        <ecNumber evidence="2 12">2.7.7.7</ecNumber>
    </recommendedName>
</protein>
<dbReference type="OrthoDB" id="9806424at2"/>
<evidence type="ECO:0000259" key="15">
    <source>
        <dbReference type="SMART" id="SM00482"/>
    </source>
</evidence>
<dbReference type="SMART" id="SM00482">
    <property type="entry name" value="POLAc"/>
    <property type="match status" value="1"/>
</dbReference>
<dbReference type="InterPro" id="IPR019760">
    <property type="entry name" value="DNA-dir_DNA_pol_A_CS"/>
</dbReference>
<dbReference type="GO" id="GO:0006302">
    <property type="term" value="P:double-strand break repair"/>
    <property type="evidence" value="ECO:0007669"/>
    <property type="project" value="TreeGrafter"/>
</dbReference>
<dbReference type="Gene3D" id="1.10.150.20">
    <property type="entry name" value="5' to 3' exonuclease, C-terminal subdomain"/>
    <property type="match status" value="2"/>
</dbReference>
<dbReference type="AlphaFoldDB" id="A0A1G6B9B0"/>
<dbReference type="InterPro" id="IPR008918">
    <property type="entry name" value="HhH2"/>
</dbReference>
<organism evidence="16 17">
    <name type="scientific">Desulfonatronum thiosulfatophilum</name>
    <dbReference type="NCBI Taxonomy" id="617002"/>
    <lineage>
        <taxon>Bacteria</taxon>
        <taxon>Pseudomonadati</taxon>
        <taxon>Thermodesulfobacteriota</taxon>
        <taxon>Desulfovibrionia</taxon>
        <taxon>Desulfovibrionales</taxon>
        <taxon>Desulfonatronaceae</taxon>
        <taxon>Desulfonatronum</taxon>
    </lineage>
</organism>
<gene>
    <name evidence="13" type="primary">polA</name>
    <name evidence="16" type="ORF">SAMN05660653_00813</name>
</gene>
<dbReference type="InterPro" id="IPR020046">
    <property type="entry name" value="5-3_exonucl_a-hlix_arch_N"/>
</dbReference>
<dbReference type="SMART" id="SM00279">
    <property type="entry name" value="HhH2"/>
    <property type="match status" value="1"/>
</dbReference>
<dbReference type="GO" id="GO:0008409">
    <property type="term" value="F:5'-3' exonuclease activity"/>
    <property type="evidence" value="ECO:0007669"/>
    <property type="project" value="UniProtKB-UniRule"/>
</dbReference>
<keyword evidence="17" id="KW-1185">Reference proteome</keyword>
<dbReference type="PROSITE" id="PS00447">
    <property type="entry name" value="DNA_POLYMERASE_A"/>
    <property type="match status" value="1"/>
</dbReference>
<dbReference type="NCBIfam" id="TIGR00593">
    <property type="entry name" value="pola"/>
    <property type="match status" value="1"/>
</dbReference>
<name>A0A1G6B9B0_9BACT</name>
<dbReference type="InterPro" id="IPR036279">
    <property type="entry name" value="5-3_exonuclease_C_sf"/>
</dbReference>
<keyword evidence="13" id="KW-0540">Nuclease</keyword>
<keyword evidence="10 13" id="KW-0234">DNA repair</keyword>
<evidence type="ECO:0000256" key="11">
    <source>
        <dbReference type="ARBA" id="ARBA00049244"/>
    </source>
</evidence>
<dbReference type="GO" id="GO:0006261">
    <property type="term" value="P:DNA-templated DNA replication"/>
    <property type="evidence" value="ECO:0007669"/>
    <property type="project" value="UniProtKB-UniRule"/>
</dbReference>
<dbReference type="SMART" id="SM00475">
    <property type="entry name" value="53EXOc"/>
    <property type="match status" value="1"/>
</dbReference>
<dbReference type="Gene3D" id="3.30.70.370">
    <property type="match status" value="1"/>
</dbReference>
<evidence type="ECO:0000256" key="6">
    <source>
        <dbReference type="ARBA" id="ARBA00022705"/>
    </source>
</evidence>
<dbReference type="InterPro" id="IPR002421">
    <property type="entry name" value="5-3_exonuclease"/>
</dbReference>
<evidence type="ECO:0000313" key="17">
    <source>
        <dbReference type="Proteomes" id="UP000198771"/>
    </source>
</evidence>
<dbReference type="Gene3D" id="3.30.420.10">
    <property type="entry name" value="Ribonuclease H-like superfamily/Ribonuclease H"/>
    <property type="match status" value="1"/>
</dbReference>
<dbReference type="InterPro" id="IPR001098">
    <property type="entry name" value="DNA-dir_DNA_pol_A_palm_dom"/>
</dbReference>
<comment type="similarity">
    <text evidence="1 13">Belongs to the DNA polymerase type-A family.</text>
</comment>
<dbReference type="STRING" id="617002.SAMN05660653_00813"/>
<dbReference type="InterPro" id="IPR043502">
    <property type="entry name" value="DNA/RNA_pol_sf"/>
</dbReference>
<dbReference type="InterPro" id="IPR029060">
    <property type="entry name" value="PIN-like_dom_sf"/>
</dbReference>
<dbReference type="PANTHER" id="PTHR10133:SF27">
    <property type="entry name" value="DNA POLYMERASE NU"/>
    <property type="match status" value="1"/>
</dbReference>
<evidence type="ECO:0000256" key="13">
    <source>
        <dbReference type="RuleBase" id="RU004460"/>
    </source>
</evidence>
<keyword evidence="6 13" id="KW-0235">DNA replication</keyword>
<dbReference type="NCBIfam" id="NF004397">
    <property type="entry name" value="PRK05755.1"/>
    <property type="match status" value="1"/>
</dbReference>
<dbReference type="PRINTS" id="PR00868">
    <property type="entry name" value="DNAPOLI"/>
</dbReference>
<dbReference type="Proteomes" id="UP000198771">
    <property type="component" value="Unassembled WGS sequence"/>
</dbReference>
<reference evidence="16 17" key="1">
    <citation type="submission" date="2016-10" db="EMBL/GenBank/DDBJ databases">
        <authorList>
            <person name="de Groot N.N."/>
        </authorList>
    </citation>
    <scope>NUCLEOTIDE SEQUENCE [LARGE SCALE GENOMIC DNA]</scope>
    <source>
        <strain evidence="16 17">ASO4-2</strain>
    </source>
</reference>
<keyword evidence="13" id="KW-0269">Exonuclease</keyword>
<dbReference type="EMBL" id="FMXO01000004">
    <property type="protein sequence ID" value="SDB17207.1"/>
    <property type="molecule type" value="Genomic_DNA"/>
</dbReference>
<feature type="domain" description="DNA-directed DNA polymerase family A palm" evidence="15">
    <location>
        <begin position="638"/>
        <end position="844"/>
    </location>
</feature>
<dbReference type="InterPro" id="IPR020045">
    <property type="entry name" value="DNA_polI_H3TH"/>
</dbReference>
<feature type="domain" description="5'-3' exonuclease" evidence="14">
    <location>
        <begin position="12"/>
        <end position="267"/>
    </location>
</feature>
<dbReference type="CDD" id="cd08637">
    <property type="entry name" value="DNA_pol_A_pol_I_C"/>
    <property type="match status" value="1"/>
</dbReference>
<keyword evidence="8 13" id="KW-0239">DNA-directed DNA polymerase</keyword>
<keyword evidence="4 13" id="KW-0808">Transferase</keyword>
<evidence type="ECO:0000259" key="14">
    <source>
        <dbReference type="SMART" id="SM00475"/>
    </source>
</evidence>
<dbReference type="SUPFAM" id="SSF88723">
    <property type="entry name" value="PIN domain-like"/>
    <property type="match status" value="1"/>
</dbReference>
<comment type="function">
    <text evidence="13">In addition to polymerase activity, this DNA polymerase exhibits 5'-3' exonuclease activity.</text>
</comment>
<keyword evidence="5 13" id="KW-0548">Nucleotidyltransferase</keyword>
<evidence type="ECO:0000256" key="5">
    <source>
        <dbReference type="ARBA" id="ARBA00022695"/>
    </source>
</evidence>
<dbReference type="InterPro" id="IPR018320">
    <property type="entry name" value="DNA_polymerase_1"/>
</dbReference>
<dbReference type="FunFam" id="1.10.150.20:FF:000003">
    <property type="entry name" value="DNA polymerase I"/>
    <property type="match status" value="1"/>
</dbReference>
<evidence type="ECO:0000256" key="8">
    <source>
        <dbReference type="ARBA" id="ARBA00022932"/>
    </source>
</evidence>
<keyword evidence="7 13" id="KW-0227">DNA damage</keyword>
<dbReference type="EC" id="2.7.7.7" evidence="2 12"/>
<dbReference type="Gene3D" id="3.40.50.1010">
    <property type="entry name" value="5'-nuclease"/>
    <property type="match status" value="1"/>
</dbReference>
<dbReference type="FunFam" id="1.10.150.20:FF:000002">
    <property type="entry name" value="DNA polymerase I"/>
    <property type="match status" value="1"/>
</dbReference>
<comment type="catalytic activity">
    <reaction evidence="11 13">
        <text>DNA(n) + a 2'-deoxyribonucleoside 5'-triphosphate = DNA(n+1) + diphosphate</text>
        <dbReference type="Rhea" id="RHEA:22508"/>
        <dbReference type="Rhea" id="RHEA-COMP:17339"/>
        <dbReference type="Rhea" id="RHEA-COMP:17340"/>
        <dbReference type="ChEBI" id="CHEBI:33019"/>
        <dbReference type="ChEBI" id="CHEBI:61560"/>
        <dbReference type="ChEBI" id="CHEBI:173112"/>
        <dbReference type="EC" id="2.7.7.7"/>
    </reaction>
</comment>
<evidence type="ECO:0000256" key="3">
    <source>
        <dbReference type="ARBA" id="ARBA00020311"/>
    </source>
</evidence>
<proteinExistence type="inferred from homology"/>